<evidence type="ECO:0000313" key="1">
    <source>
        <dbReference type="EMBL" id="OAS13728.1"/>
    </source>
</evidence>
<dbReference type="Proteomes" id="UP000078454">
    <property type="component" value="Unassembled WGS sequence"/>
</dbReference>
<sequence length="226" mass="26954">MTLNQFDCEHQLWLNAHMAKRKGEALRKLQTGHAFAEKEFLRSLWWIAFGHFHYLHPEYEIVDFADGKRYLDFAYIRAGIRIALEIDPYGTHYDKLDRRQYSNQWVRHMHLVNDGWIIIRISLDDIRERPRLWQALLQQLIGRLFGEHESTASHLSGQERDILRLALRMDRPIKLADVKDVLCCGYDTARKYIKRLEEKKWLLPEVKGAARIHTWIVDTTRRPPLL</sequence>
<evidence type="ECO:0008006" key="3">
    <source>
        <dbReference type="Google" id="ProtNLM"/>
    </source>
</evidence>
<organism evidence="1 2">
    <name type="scientific">Paenibacillus oryzisoli</name>
    <dbReference type="NCBI Taxonomy" id="1850517"/>
    <lineage>
        <taxon>Bacteria</taxon>
        <taxon>Bacillati</taxon>
        <taxon>Bacillota</taxon>
        <taxon>Bacilli</taxon>
        <taxon>Bacillales</taxon>
        <taxon>Paenibacillaceae</taxon>
        <taxon>Paenibacillus</taxon>
    </lineage>
</organism>
<protein>
    <recommendedName>
        <fullName evidence="3">DNA-binding response regulator</fullName>
    </recommendedName>
</protein>
<dbReference type="AlphaFoldDB" id="A0A197ZYC1"/>
<dbReference type="STRING" id="1850517.A8708_25130"/>
<dbReference type="EMBL" id="LYPB01000092">
    <property type="protein sequence ID" value="OAS13728.1"/>
    <property type="molecule type" value="Genomic_DNA"/>
</dbReference>
<keyword evidence="2" id="KW-1185">Reference proteome</keyword>
<proteinExistence type="predicted"/>
<evidence type="ECO:0000313" key="2">
    <source>
        <dbReference type="Proteomes" id="UP000078454"/>
    </source>
</evidence>
<dbReference type="SUPFAM" id="SSF46785">
    <property type="entry name" value="Winged helix' DNA-binding domain"/>
    <property type="match status" value="1"/>
</dbReference>
<gene>
    <name evidence="1" type="ORF">A8708_25130</name>
</gene>
<reference evidence="1 2" key="1">
    <citation type="submission" date="2016-05" db="EMBL/GenBank/DDBJ databases">
        <title>Paenibacillus sp. 1ZS3-15 nov., isolated from the rhizosphere soil.</title>
        <authorList>
            <person name="Zhang X.X."/>
            <person name="Zhang J."/>
        </authorList>
    </citation>
    <scope>NUCLEOTIDE SEQUENCE [LARGE SCALE GENOMIC DNA]</scope>
    <source>
        <strain evidence="1 2">1ZS3-15</strain>
    </source>
</reference>
<dbReference type="RefSeq" id="WP_068670849.1">
    <property type="nucleotide sequence ID" value="NZ_LYPB01000092.1"/>
</dbReference>
<comment type="caution">
    <text evidence="1">The sequence shown here is derived from an EMBL/GenBank/DDBJ whole genome shotgun (WGS) entry which is preliminary data.</text>
</comment>
<accession>A0A197ZYC1</accession>
<dbReference type="OrthoDB" id="2677830at2"/>
<dbReference type="InterPro" id="IPR036390">
    <property type="entry name" value="WH_DNA-bd_sf"/>
</dbReference>
<name>A0A197ZYC1_9BACL</name>